<name>A0AAJ0HJZ3_9PEZI</name>
<evidence type="ECO:0000256" key="1">
    <source>
        <dbReference type="SAM" id="MobiDB-lite"/>
    </source>
</evidence>
<accession>A0AAJ0HJZ3</accession>
<dbReference type="PANTHER" id="PTHR38402:SF1">
    <property type="entry name" value="MITOCHONDRIAL OUTER MEMBRANE PROTEIN OM14"/>
    <property type="match status" value="1"/>
</dbReference>
<dbReference type="GO" id="GO:0005741">
    <property type="term" value="C:mitochondrial outer membrane"/>
    <property type="evidence" value="ECO:0007669"/>
    <property type="project" value="InterPro"/>
</dbReference>
<keyword evidence="2" id="KW-1133">Transmembrane helix</keyword>
<keyword evidence="2" id="KW-0812">Transmembrane</keyword>
<dbReference type="InterPro" id="IPR039454">
    <property type="entry name" value="OM14"/>
</dbReference>
<gene>
    <name evidence="3" type="ORF">B0T25DRAFT_545776</name>
</gene>
<dbReference type="GO" id="GO:0006626">
    <property type="term" value="P:protein targeting to mitochondrion"/>
    <property type="evidence" value="ECO:0007669"/>
    <property type="project" value="TreeGrafter"/>
</dbReference>
<evidence type="ECO:0000256" key="2">
    <source>
        <dbReference type="SAM" id="Phobius"/>
    </source>
</evidence>
<evidence type="ECO:0008006" key="5">
    <source>
        <dbReference type="Google" id="ProtNLM"/>
    </source>
</evidence>
<evidence type="ECO:0000313" key="3">
    <source>
        <dbReference type="EMBL" id="KAK3353984.1"/>
    </source>
</evidence>
<proteinExistence type="predicted"/>
<dbReference type="PANTHER" id="PTHR38402">
    <property type="entry name" value="MITOCHONDRIAL OUTER MEMBRANE PROTEIN OM14"/>
    <property type="match status" value="1"/>
</dbReference>
<dbReference type="AlphaFoldDB" id="A0AAJ0HJZ3"/>
<keyword evidence="2" id="KW-0472">Membrane</keyword>
<dbReference type="EMBL" id="JAUIQD010000004">
    <property type="protein sequence ID" value="KAK3353984.1"/>
    <property type="molecule type" value="Genomic_DNA"/>
</dbReference>
<protein>
    <recommendedName>
        <fullName evidence="5">Mitochondrial outer membrane protein OM14 C-terminal domain-containing protein</fullName>
    </recommendedName>
</protein>
<reference evidence="3" key="2">
    <citation type="submission" date="2023-06" db="EMBL/GenBank/DDBJ databases">
        <authorList>
            <consortium name="Lawrence Berkeley National Laboratory"/>
            <person name="Haridas S."/>
            <person name="Hensen N."/>
            <person name="Bonometti L."/>
            <person name="Westerberg I."/>
            <person name="Brannstrom I.O."/>
            <person name="Guillou S."/>
            <person name="Cros-Aarteil S."/>
            <person name="Calhoun S."/>
            <person name="Kuo A."/>
            <person name="Mondo S."/>
            <person name="Pangilinan J."/>
            <person name="Riley R."/>
            <person name="Labutti K."/>
            <person name="Andreopoulos B."/>
            <person name="Lipzen A."/>
            <person name="Chen C."/>
            <person name="Yanf M."/>
            <person name="Daum C."/>
            <person name="Ng V."/>
            <person name="Clum A."/>
            <person name="Steindorff A."/>
            <person name="Ohm R."/>
            <person name="Martin F."/>
            <person name="Silar P."/>
            <person name="Natvig D."/>
            <person name="Lalanne C."/>
            <person name="Gautier V."/>
            <person name="Ament-Velasquez S.L."/>
            <person name="Kruys A."/>
            <person name="Hutchinson M.I."/>
            <person name="Powell A.J."/>
            <person name="Barry K."/>
            <person name="Miller A.N."/>
            <person name="Grigoriev I.V."/>
            <person name="Debuchy R."/>
            <person name="Gladieux P."/>
            <person name="Thoren M.H."/>
            <person name="Johannesson H."/>
        </authorList>
    </citation>
    <scope>NUCLEOTIDE SEQUENCE</scope>
    <source>
        <strain evidence="3">CBS 955.72</strain>
    </source>
</reference>
<sequence length="181" mass="19007">MSYAEIASKGPKQTAEEAAAPQPPQIDIEGVSSSDSTASLIDVDTPSVRTVPSDFGEQDVQTDTQAARIGREQDVEAAANKARAEADFAKKKAVRKARQADSWLTKQFETLGDGGSGAVVAANLVALVGLGGWLGYKAWGLYDHGRLSWKHAGLGLGVLGAVGAFESVLGRYLYKAKGKSQ</sequence>
<reference evidence="3" key="1">
    <citation type="journal article" date="2023" name="Mol. Phylogenet. Evol.">
        <title>Genome-scale phylogeny and comparative genomics of the fungal order Sordariales.</title>
        <authorList>
            <person name="Hensen N."/>
            <person name="Bonometti L."/>
            <person name="Westerberg I."/>
            <person name="Brannstrom I.O."/>
            <person name="Guillou S."/>
            <person name="Cros-Aarteil S."/>
            <person name="Calhoun S."/>
            <person name="Haridas S."/>
            <person name="Kuo A."/>
            <person name="Mondo S."/>
            <person name="Pangilinan J."/>
            <person name="Riley R."/>
            <person name="LaButti K."/>
            <person name="Andreopoulos B."/>
            <person name="Lipzen A."/>
            <person name="Chen C."/>
            <person name="Yan M."/>
            <person name="Daum C."/>
            <person name="Ng V."/>
            <person name="Clum A."/>
            <person name="Steindorff A."/>
            <person name="Ohm R.A."/>
            <person name="Martin F."/>
            <person name="Silar P."/>
            <person name="Natvig D.O."/>
            <person name="Lalanne C."/>
            <person name="Gautier V."/>
            <person name="Ament-Velasquez S.L."/>
            <person name="Kruys A."/>
            <person name="Hutchinson M.I."/>
            <person name="Powell A.J."/>
            <person name="Barry K."/>
            <person name="Miller A.N."/>
            <person name="Grigoriev I.V."/>
            <person name="Debuchy R."/>
            <person name="Gladieux P."/>
            <person name="Hiltunen Thoren M."/>
            <person name="Johannesson H."/>
        </authorList>
    </citation>
    <scope>NUCLEOTIDE SEQUENCE</scope>
    <source>
        <strain evidence="3">CBS 955.72</strain>
    </source>
</reference>
<evidence type="ECO:0000313" key="4">
    <source>
        <dbReference type="Proteomes" id="UP001275084"/>
    </source>
</evidence>
<feature type="transmembrane region" description="Helical" evidence="2">
    <location>
        <begin position="154"/>
        <end position="174"/>
    </location>
</feature>
<comment type="caution">
    <text evidence="3">The sequence shown here is derived from an EMBL/GenBank/DDBJ whole genome shotgun (WGS) entry which is preliminary data.</text>
</comment>
<dbReference type="Proteomes" id="UP001275084">
    <property type="component" value="Unassembled WGS sequence"/>
</dbReference>
<feature type="transmembrane region" description="Helical" evidence="2">
    <location>
        <begin position="114"/>
        <end position="134"/>
    </location>
</feature>
<keyword evidence="4" id="KW-1185">Reference proteome</keyword>
<organism evidence="3 4">
    <name type="scientific">Lasiosphaeria hispida</name>
    <dbReference type="NCBI Taxonomy" id="260671"/>
    <lineage>
        <taxon>Eukaryota</taxon>
        <taxon>Fungi</taxon>
        <taxon>Dikarya</taxon>
        <taxon>Ascomycota</taxon>
        <taxon>Pezizomycotina</taxon>
        <taxon>Sordariomycetes</taxon>
        <taxon>Sordariomycetidae</taxon>
        <taxon>Sordariales</taxon>
        <taxon>Lasiosphaeriaceae</taxon>
        <taxon>Lasiosphaeria</taxon>
    </lineage>
</organism>
<dbReference type="GO" id="GO:1990593">
    <property type="term" value="F:nascent polypeptide-associated complex binding"/>
    <property type="evidence" value="ECO:0007669"/>
    <property type="project" value="InterPro"/>
</dbReference>
<feature type="region of interest" description="Disordered" evidence="1">
    <location>
        <begin position="1"/>
        <end position="63"/>
    </location>
</feature>